<organism evidence="1 2">
    <name type="scientific">Scutellospora calospora</name>
    <dbReference type="NCBI Taxonomy" id="85575"/>
    <lineage>
        <taxon>Eukaryota</taxon>
        <taxon>Fungi</taxon>
        <taxon>Fungi incertae sedis</taxon>
        <taxon>Mucoromycota</taxon>
        <taxon>Glomeromycotina</taxon>
        <taxon>Glomeromycetes</taxon>
        <taxon>Diversisporales</taxon>
        <taxon>Gigasporaceae</taxon>
        <taxon>Scutellospora</taxon>
    </lineage>
</organism>
<sequence>MTLTPTARFHISLVNQHWYKNILQKTNISNNEFVSIALEMLRSTSKLYSLLLQFLSSSESYIKHIENVANNAVSRQSHDDITKAISKKCKFGELWGLGRKIIIDAIEDENKENYYELLEVFSTILNRSSRRIVSESDDISDNISDGVDDNNNIMNIRNPIKRRPKGRPKSTRITSSLKQSSTKT</sequence>
<evidence type="ECO:0000313" key="1">
    <source>
        <dbReference type="EMBL" id="CAG8457863.1"/>
    </source>
</evidence>
<name>A0ACA9K7N1_9GLOM</name>
<reference evidence="1" key="1">
    <citation type="submission" date="2021-06" db="EMBL/GenBank/DDBJ databases">
        <authorList>
            <person name="Kallberg Y."/>
            <person name="Tangrot J."/>
            <person name="Rosling A."/>
        </authorList>
    </citation>
    <scope>NUCLEOTIDE SEQUENCE</scope>
    <source>
        <strain evidence="1">AU212A</strain>
    </source>
</reference>
<dbReference type="Proteomes" id="UP000789860">
    <property type="component" value="Unassembled WGS sequence"/>
</dbReference>
<accession>A0ACA9K7N1</accession>
<dbReference type="EMBL" id="CAJVPM010001032">
    <property type="protein sequence ID" value="CAG8457863.1"/>
    <property type="molecule type" value="Genomic_DNA"/>
</dbReference>
<gene>
    <name evidence="1" type="ORF">SCALOS_LOCUS1481</name>
</gene>
<proteinExistence type="predicted"/>
<comment type="caution">
    <text evidence="1">The sequence shown here is derived from an EMBL/GenBank/DDBJ whole genome shotgun (WGS) entry which is preliminary data.</text>
</comment>
<protein>
    <submittedName>
        <fullName evidence="1">6283_t:CDS:1</fullName>
    </submittedName>
</protein>
<evidence type="ECO:0000313" key="2">
    <source>
        <dbReference type="Proteomes" id="UP000789860"/>
    </source>
</evidence>
<keyword evidence="2" id="KW-1185">Reference proteome</keyword>